<proteinExistence type="predicted"/>
<keyword evidence="3" id="KW-1185">Reference proteome</keyword>
<dbReference type="AlphaFoldDB" id="A0A1Y2EN07"/>
<feature type="region of interest" description="Disordered" evidence="1">
    <location>
        <begin position="1"/>
        <end position="242"/>
    </location>
</feature>
<feature type="compositionally biased region" description="Gly residues" evidence="1">
    <location>
        <begin position="203"/>
        <end position="222"/>
    </location>
</feature>
<feature type="compositionally biased region" description="Pro residues" evidence="1">
    <location>
        <begin position="71"/>
        <end position="82"/>
    </location>
</feature>
<reference evidence="2 3" key="1">
    <citation type="submission" date="2016-07" db="EMBL/GenBank/DDBJ databases">
        <title>Pervasive Adenine N6-methylation of Active Genes in Fungi.</title>
        <authorList>
            <consortium name="DOE Joint Genome Institute"/>
            <person name="Mondo S.J."/>
            <person name="Dannebaum R.O."/>
            <person name="Kuo R.C."/>
            <person name="Labutti K."/>
            <person name="Haridas S."/>
            <person name="Kuo A."/>
            <person name="Salamov A."/>
            <person name="Ahrendt S.R."/>
            <person name="Lipzen A."/>
            <person name="Sullivan W."/>
            <person name="Andreopoulos W.B."/>
            <person name="Clum A."/>
            <person name="Lindquist E."/>
            <person name="Daum C."/>
            <person name="Ramamoorthy G.K."/>
            <person name="Gryganskyi A."/>
            <person name="Culley D."/>
            <person name="Magnuson J.K."/>
            <person name="James T.Y."/>
            <person name="O'Malley M.A."/>
            <person name="Stajich J.E."/>
            <person name="Spatafora J.W."/>
            <person name="Visel A."/>
            <person name="Grigoriev I.V."/>
        </authorList>
    </citation>
    <scope>NUCLEOTIDE SEQUENCE [LARGE SCALE GENOMIC DNA]</scope>
    <source>
        <strain evidence="2 3">62-1032</strain>
    </source>
</reference>
<feature type="compositionally biased region" description="Polar residues" evidence="1">
    <location>
        <begin position="178"/>
        <end position="189"/>
    </location>
</feature>
<dbReference type="Proteomes" id="UP000193467">
    <property type="component" value="Unassembled WGS sequence"/>
</dbReference>
<sequence length="242" mass="26267">MHPPIAEPQHFGRAPPSPRDEFPFPIVPPTTHSPPQLARFSPTSSTATTPRLVPRTRPTPLQAIPSSLSPVAPPRSSPPIPNPARHHFPVDSNPSAPHQALTLHPQHLLQSRFTETLPRHSPFSLPSPRPPSPLQLERTPSTDSSISPSIQLPAYEFPRRHPHRPLRMPYEQPVSRFSDWTSTNDSGSIDSPWDEPFPRADDSGGGGGLSRRGSMATGGSGARGWWRDAAPEGVGESDGDVA</sequence>
<evidence type="ECO:0000313" key="3">
    <source>
        <dbReference type="Proteomes" id="UP000193467"/>
    </source>
</evidence>
<organism evidence="2 3">
    <name type="scientific">Leucosporidium creatinivorum</name>
    <dbReference type="NCBI Taxonomy" id="106004"/>
    <lineage>
        <taxon>Eukaryota</taxon>
        <taxon>Fungi</taxon>
        <taxon>Dikarya</taxon>
        <taxon>Basidiomycota</taxon>
        <taxon>Pucciniomycotina</taxon>
        <taxon>Microbotryomycetes</taxon>
        <taxon>Leucosporidiales</taxon>
        <taxon>Leucosporidium</taxon>
    </lineage>
</organism>
<feature type="compositionally biased region" description="Low complexity" evidence="1">
    <location>
        <begin position="48"/>
        <end position="70"/>
    </location>
</feature>
<protein>
    <submittedName>
        <fullName evidence="2">Uncharacterized protein</fullName>
    </submittedName>
</protein>
<name>A0A1Y2EN07_9BASI</name>
<accession>A0A1Y2EN07</accession>
<dbReference type="EMBL" id="MCGR01000053">
    <property type="protein sequence ID" value="ORY72225.1"/>
    <property type="molecule type" value="Genomic_DNA"/>
</dbReference>
<feature type="compositionally biased region" description="Low complexity" evidence="1">
    <location>
        <begin position="134"/>
        <end position="150"/>
    </location>
</feature>
<dbReference type="InParanoid" id="A0A1Y2EN07"/>
<evidence type="ECO:0000313" key="2">
    <source>
        <dbReference type="EMBL" id="ORY72225.1"/>
    </source>
</evidence>
<evidence type="ECO:0000256" key="1">
    <source>
        <dbReference type="SAM" id="MobiDB-lite"/>
    </source>
</evidence>
<comment type="caution">
    <text evidence="2">The sequence shown here is derived from an EMBL/GenBank/DDBJ whole genome shotgun (WGS) entry which is preliminary data.</text>
</comment>
<gene>
    <name evidence="2" type="ORF">BCR35DRAFT_307782</name>
</gene>